<dbReference type="OrthoDB" id="243127at2759"/>
<feature type="region of interest" description="Disordered" evidence="1">
    <location>
        <begin position="213"/>
        <end position="274"/>
    </location>
</feature>
<evidence type="ECO:0000259" key="2">
    <source>
        <dbReference type="PROSITE" id="PS51411"/>
    </source>
</evidence>
<feature type="compositionally biased region" description="Basic and acidic residues" evidence="1">
    <location>
        <begin position="257"/>
        <end position="274"/>
    </location>
</feature>
<sequence>MQQNIFNNQQYSPHNNNYPNMMYSQEITNNQQAASINQLYPNRHNSVSNGNNMLSNFYNNQHLNGTAIIDDDDLNYQNNNFYQFRHNSMSYNQNRPSQGFNFDNYNMTQQNNQFLRPNSFSQQSTASSGSNNPNFNYSRMSSFSNSDAQMAFNDQPPMYNRASFGSNFSNQQTNLNIRNNSATFISDYNNTLSSASTINEPIVQSNFNLNNLPSISSPPQSNNVLNSRKTSTTSTTSTHSNHSSNIKNNIRRPSKSHTSEKKNSISKDSSLKDDGSCTIQAQKVIKDKPVEVKKTISSKTSDASEGNSAAPVQIPTITMKKQEQLLNKIKGNGLINNETSNKQEVSKELQALHDQSGKNYFAEDSVFHFVNCLKAKLKKDYLKNINGNNKFNKFMKYLFACNDQFVSDHVNSNYDIFKDTSPFLSSQGKSFCLVALKNGKLELLSVSKHFTSSYTLKPRNLVIIDGDRGIDLAMVVEPQMSFMLSLLVNFLKKKIHFDSLITDPRKHHPNKEFIDALLERHTHVLGTKPLNNIIDTKLYDLQELTQLIIPSKQVVRFASPKDCTTSLLQKLQEELKSLNFVLSKLDSYNEQNSQEGKGNKLNIKILNSEYQFDRKKLTFYYTCQERNDYRELIKELFRFYKTRIWLCAIPNNLGIIENGEWFNGSEKSLINGHSEVNKKKNTINFDDVVLDQFQIAVYIELLKQLF</sequence>
<dbReference type="InterPro" id="IPR047767">
    <property type="entry name" value="PSP1-like"/>
</dbReference>
<accession>A0A1L0FNQ4</accession>
<evidence type="ECO:0000256" key="1">
    <source>
        <dbReference type="SAM" id="MobiDB-lite"/>
    </source>
</evidence>
<feature type="region of interest" description="Disordered" evidence="1">
    <location>
        <begin position="119"/>
        <end position="140"/>
    </location>
</feature>
<feature type="compositionally biased region" description="Low complexity" evidence="1">
    <location>
        <begin position="119"/>
        <end position="132"/>
    </location>
</feature>
<protein>
    <recommendedName>
        <fullName evidence="2">PSP1 C-terminal domain-containing protein</fullName>
    </recommendedName>
</protein>
<dbReference type="PANTHER" id="PTHR43830:SF3">
    <property type="entry name" value="PROTEIN PSP1"/>
    <property type="match status" value="1"/>
</dbReference>
<dbReference type="PROSITE" id="PS51411">
    <property type="entry name" value="PSP1_C"/>
    <property type="match status" value="1"/>
</dbReference>
<keyword evidence="4" id="KW-1185">Reference proteome</keyword>
<proteinExistence type="predicted"/>
<name>A0A1L0FNQ4_9ASCO</name>
<dbReference type="Proteomes" id="UP000183365">
    <property type="component" value="Unassembled WGS sequence"/>
</dbReference>
<organism evidence="3 4">
    <name type="scientific">Hanseniaspora guilliermondii</name>
    <dbReference type="NCBI Taxonomy" id="56406"/>
    <lineage>
        <taxon>Eukaryota</taxon>
        <taxon>Fungi</taxon>
        <taxon>Dikarya</taxon>
        <taxon>Ascomycota</taxon>
        <taxon>Saccharomycotina</taxon>
        <taxon>Saccharomycetes</taxon>
        <taxon>Saccharomycodales</taxon>
        <taxon>Saccharomycodaceae</taxon>
        <taxon>Hanseniaspora</taxon>
    </lineage>
</organism>
<feature type="compositionally biased region" description="Polar residues" evidence="1">
    <location>
        <begin position="213"/>
        <end position="225"/>
    </location>
</feature>
<feature type="domain" description="PSP1 C-terminal" evidence="2">
    <location>
        <begin position="552"/>
        <end position="649"/>
    </location>
</feature>
<gene>
    <name evidence="3" type="ORF">HGUI_03390</name>
</gene>
<dbReference type="AlphaFoldDB" id="A0A1L0FNQ4"/>
<dbReference type="GO" id="GO:0005737">
    <property type="term" value="C:cytoplasm"/>
    <property type="evidence" value="ECO:0007669"/>
    <property type="project" value="TreeGrafter"/>
</dbReference>
<reference evidence="4" key="1">
    <citation type="submission" date="2016-11" db="EMBL/GenBank/DDBJ databases">
        <authorList>
            <person name="Guldener U."/>
        </authorList>
    </citation>
    <scope>NUCLEOTIDE SEQUENCE [LARGE SCALE GENOMIC DNA]</scope>
</reference>
<dbReference type="EMBL" id="FQNF01000085">
    <property type="protein sequence ID" value="SGZ41190.1"/>
    <property type="molecule type" value="Genomic_DNA"/>
</dbReference>
<dbReference type="VEuPathDB" id="FungiDB:HGUI_03390"/>
<evidence type="ECO:0000313" key="4">
    <source>
        <dbReference type="Proteomes" id="UP000183365"/>
    </source>
</evidence>
<dbReference type="InterPro" id="IPR007557">
    <property type="entry name" value="PSP1_C"/>
</dbReference>
<dbReference type="Pfam" id="PF04468">
    <property type="entry name" value="PSP1"/>
    <property type="match status" value="1"/>
</dbReference>
<feature type="compositionally biased region" description="Low complexity" evidence="1">
    <location>
        <begin position="226"/>
        <end position="248"/>
    </location>
</feature>
<evidence type="ECO:0000313" key="3">
    <source>
        <dbReference type="EMBL" id="SGZ41190.1"/>
    </source>
</evidence>
<dbReference type="PANTHER" id="PTHR43830">
    <property type="entry name" value="PROTEIN PSP1"/>
    <property type="match status" value="1"/>
</dbReference>